<dbReference type="EMBL" id="CACVBS010000040">
    <property type="protein sequence ID" value="CAA7263521.1"/>
    <property type="molecule type" value="Genomic_DNA"/>
</dbReference>
<gene>
    <name evidence="1" type="ORF">AAE3_LOCUS5846</name>
</gene>
<sequence length="242" mass="27373">MKLKITPEYLSALPDTSKFRIFVGTNYVPSDDEISELREVLKAPQARLDAIDVEIDKVFRVYNQLANHRQTLSKEIEEVRALISPMRHLPSDILREVFIQTLPESDAIMKANRCPLLLTHICRFWRDVALSTPNLWTSLQITVPGNPFPSSTEEPPHKLIESANKIAVGIREWLSRSGALPLSVSLTSNYRGQDSLAHKPITASLIPFSSRWHKLEITSYVPHISNLAAVKDLPILESVKIY</sequence>
<evidence type="ECO:0000313" key="2">
    <source>
        <dbReference type="Proteomes" id="UP000467700"/>
    </source>
</evidence>
<accession>A0A8S0VZE3</accession>
<evidence type="ECO:0000313" key="1">
    <source>
        <dbReference type="EMBL" id="CAA7263521.1"/>
    </source>
</evidence>
<dbReference type="OrthoDB" id="3365698at2759"/>
<reference evidence="1 2" key="1">
    <citation type="submission" date="2020-01" db="EMBL/GenBank/DDBJ databases">
        <authorList>
            <person name="Gupta K D."/>
        </authorList>
    </citation>
    <scope>NUCLEOTIDE SEQUENCE [LARGE SCALE GENOMIC DNA]</scope>
</reference>
<dbReference type="Proteomes" id="UP000467700">
    <property type="component" value="Unassembled WGS sequence"/>
</dbReference>
<proteinExistence type="predicted"/>
<evidence type="ECO:0008006" key="3">
    <source>
        <dbReference type="Google" id="ProtNLM"/>
    </source>
</evidence>
<keyword evidence="2" id="KW-1185">Reference proteome</keyword>
<organism evidence="1 2">
    <name type="scientific">Cyclocybe aegerita</name>
    <name type="common">Black poplar mushroom</name>
    <name type="synonym">Agrocybe aegerita</name>
    <dbReference type="NCBI Taxonomy" id="1973307"/>
    <lineage>
        <taxon>Eukaryota</taxon>
        <taxon>Fungi</taxon>
        <taxon>Dikarya</taxon>
        <taxon>Basidiomycota</taxon>
        <taxon>Agaricomycotina</taxon>
        <taxon>Agaricomycetes</taxon>
        <taxon>Agaricomycetidae</taxon>
        <taxon>Agaricales</taxon>
        <taxon>Agaricineae</taxon>
        <taxon>Bolbitiaceae</taxon>
        <taxon>Cyclocybe</taxon>
    </lineage>
</organism>
<name>A0A8S0VZE3_CYCAE</name>
<protein>
    <recommendedName>
        <fullName evidence="3">F-box domain-containing protein</fullName>
    </recommendedName>
</protein>
<comment type="caution">
    <text evidence="1">The sequence shown here is derived from an EMBL/GenBank/DDBJ whole genome shotgun (WGS) entry which is preliminary data.</text>
</comment>
<dbReference type="AlphaFoldDB" id="A0A8S0VZE3"/>